<reference evidence="3" key="1">
    <citation type="submission" date="2016-11" db="UniProtKB">
        <authorList>
            <consortium name="WormBaseParasite"/>
        </authorList>
    </citation>
    <scope>IDENTIFICATION</scope>
</reference>
<feature type="region of interest" description="Disordered" evidence="1">
    <location>
        <begin position="22"/>
        <end position="48"/>
    </location>
</feature>
<protein>
    <submittedName>
        <fullName evidence="3">LSM14 domain-containing protein</fullName>
    </submittedName>
</protein>
<dbReference type="WBParaSite" id="maker-unitig_19610-snap-gene-0.1-mRNA-1">
    <property type="protein sequence ID" value="maker-unitig_19610-snap-gene-0.1-mRNA-1"/>
    <property type="gene ID" value="maker-unitig_19610-snap-gene-0.1"/>
</dbReference>
<dbReference type="Proteomes" id="UP000095280">
    <property type="component" value="Unplaced"/>
</dbReference>
<accession>A0A1I8F3W3</accession>
<organism evidence="2 3">
    <name type="scientific">Macrostomum lignano</name>
    <dbReference type="NCBI Taxonomy" id="282301"/>
    <lineage>
        <taxon>Eukaryota</taxon>
        <taxon>Metazoa</taxon>
        <taxon>Spiralia</taxon>
        <taxon>Lophotrochozoa</taxon>
        <taxon>Platyhelminthes</taxon>
        <taxon>Rhabditophora</taxon>
        <taxon>Macrostomorpha</taxon>
        <taxon>Macrostomida</taxon>
        <taxon>Macrostomidae</taxon>
        <taxon>Macrostomum</taxon>
    </lineage>
</organism>
<evidence type="ECO:0000256" key="1">
    <source>
        <dbReference type="SAM" id="MobiDB-lite"/>
    </source>
</evidence>
<name>A0A1I8F3W3_9PLAT</name>
<evidence type="ECO:0000313" key="3">
    <source>
        <dbReference type="WBParaSite" id="maker-unitig_19610-snap-gene-0.1-mRNA-1"/>
    </source>
</evidence>
<sequence>AGSCFPGCPSLTTATVRIKPRQLAGRFEPSTAQSGSRPRLAYSDVPANPDSAEATSLCTSTRAHLGGHTHEQAVQFIRAAAEKALGSELLPSSDDSAAPLDEEAACGPSCPVLELESGRVAWISSDRLFRPPKPASEHEPATAAPENLGRLRNRYRAYQFRVPKLFGNAKNSDNDDIADTDRECGFAQREFMISKTADAETAGEGLKCSRDRLAGPRYASNLDEFPKFR</sequence>
<proteinExistence type="predicted"/>
<keyword evidence="2" id="KW-1185">Reference proteome</keyword>
<dbReference type="AlphaFoldDB" id="A0A1I8F3W3"/>
<evidence type="ECO:0000313" key="2">
    <source>
        <dbReference type="Proteomes" id="UP000095280"/>
    </source>
</evidence>